<dbReference type="SMART" id="SM00365">
    <property type="entry name" value="LRR_SD22"/>
    <property type="match status" value="5"/>
</dbReference>
<dbReference type="PROSITE" id="PS51450">
    <property type="entry name" value="LRR"/>
    <property type="match status" value="2"/>
</dbReference>
<accession>A0A967AYK9</accession>
<evidence type="ECO:0000313" key="4">
    <source>
        <dbReference type="EMBL" id="NHF59967.1"/>
    </source>
</evidence>
<proteinExistence type="predicted"/>
<reference evidence="4" key="2">
    <citation type="submission" date="2020-03" db="EMBL/GenBank/DDBJ databases">
        <title>Flavobacteriaceae bacterium strain TP-CH-4, a member of the family Flavobacteriaceae isolated from a deep-sea seamount.</title>
        <authorList>
            <person name="Zhang D.-C."/>
        </authorList>
    </citation>
    <scope>NUCLEOTIDE SEQUENCE</scope>
    <source>
        <strain evidence="4">TP-CH-4</strain>
    </source>
</reference>
<dbReference type="PANTHER" id="PTHR47566:SF1">
    <property type="entry name" value="PROTEIN NUD1"/>
    <property type="match status" value="1"/>
</dbReference>
<dbReference type="PANTHER" id="PTHR47566">
    <property type="match status" value="1"/>
</dbReference>
<protein>
    <submittedName>
        <fullName evidence="4">Uncharacterized protein</fullName>
    </submittedName>
</protein>
<evidence type="ECO:0000256" key="1">
    <source>
        <dbReference type="ARBA" id="ARBA00022614"/>
    </source>
</evidence>
<dbReference type="InterPro" id="IPR032675">
    <property type="entry name" value="LRR_dom_sf"/>
</dbReference>
<dbReference type="EMBL" id="VIKU02000003">
    <property type="protein sequence ID" value="NHF59967.1"/>
    <property type="molecule type" value="Genomic_DNA"/>
</dbReference>
<organism evidence="4 5">
    <name type="scientific">Pelagihabitans pacificus</name>
    <dbReference type="NCBI Taxonomy" id="2696054"/>
    <lineage>
        <taxon>Bacteria</taxon>
        <taxon>Pseudomonadati</taxon>
        <taxon>Bacteroidota</taxon>
        <taxon>Flavobacteriia</taxon>
        <taxon>Flavobacteriales</taxon>
        <taxon>Flavobacteriaceae</taxon>
        <taxon>Pelagihabitans</taxon>
    </lineage>
</organism>
<dbReference type="GO" id="GO:0035591">
    <property type="term" value="F:signaling adaptor activity"/>
    <property type="evidence" value="ECO:0007669"/>
    <property type="project" value="TreeGrafter"/>
</dbReference>
<gene>
    <name evidence="4" type="ORF">FK220_011485</name>
</gene>
<keyword evidence="5" id="KW-1185">Reference proteome</keyword>
<name>A0A967AYK9_9FLAO</name>
<dbReference type="Gene3D" id="3.80.10.10">
    <property type="entry name" value="Ribonuclease Inhibitor"/>
    <property type="match status" value="1"/>
</dbReference>
<reference evidence="4" key="1">
    <citation type="submission" date="2019-07" db="EMBL/GenBank/DDBJ databases">
        <authorList>
            <person name="De-Chao Zhang Q."/>
        </authorList>
    </citation>
    <scope>NUCLEOTIDE SEQUENCE</scope>
    <source>
        <strain evidence="4">TP-CH-4</strain>
    </source>
</reference>
<dbReference type="InterPro" id="IPR001611">
    <property type="entry name" value="Leu-rich_rpt"/>
</dbReference>
<feature type="chain" id="PRO_5037746912" evidence="3">
    <location>
        <begin position="20"/>
        <end position="562"/>
    </location>
</feature>
<keyword evidence="2" id="KW-0677">Repeat</keyword>
<dbReference type="SUPFAM" id="SSF52058">
    <property type="entry name" value="L domain-like"/>
    <property type="match status" value="1"/>
</dbReference>
<comment type="caution">
    <text evidence="4">The sequence shown here is derived from an EMBL/GenBank/DDBJ whole genome shotgun (WGS) entry which is preliminary data.</text>
</comment>
<dbReference type="InterPro" id="IPR052574">
    <property type="entry name" value="CDIRP"/>
</dbReference>
<evidence type="ECO:0000256" key="2">
    <source>
        <dbReference type="ARBA" id="ARBA00022737"/>
    </source>
</evidence>
<keyword evidence="3" id="KW-0732">Signal</keyword>
<dbReference type="RefSeq" id="WP_152574472.1">
    <property type="nucleotide sequence ID" value="NZ_VIKU02000003.1"/>
</dbReference>
<dbReference type="AlphaFoldDB" id="A0A967AYK9"/>
<evidence type="ECO:0000313" key="5">
    <source>
        <dbReference type="Proteomes" id="UP000707206"/>
    </source>
</evidence>
<dbReference type="PROSITE" id="PS51257">
    <property type="entry name" value="PROKAR_LIPOPROTEIN"/>
    <property type="match status" value="1"/>
</dbReference>
<keyword evidence="1" id="KW-0433">Leucine-rich repeat</keyword>
<evidence type="ECO:0000256" key="3">
    <source>
        <dbReference type="SAM" id="SignalP"/>
    </source>
</evidence>
<sequence>MRKKIHFLLLLFIFASCSSDNDRSVVLEDDDSSMITGMQSFSIDFTEITAKNISNKTLKALEPAFALISIANKDGSTVLTREKIAVQKIDGKLITEAITLAAGTYSLTEFIITDATNVVISLVPMGSATLAQLVETSLPFDFRVEADKTNVSPTENLEAAGLTAVDFGYGQLNLEFPEATDFFSLSIDESTLITGKTLVLKSLTASDYVIDWGDGTIDEYTSTGSDVPEENALTHTYAEMNAYIVNISGPLEVITYFKFQSNDQANSFQSNVVSVDIKKLTSLRVCELYAGKLTTLDTSQNVVLETLSLGYNQLTSLDLNNNTALKTLWLRYNQLTELDVSRNVDLEFLWVTGNQISGLDVSNASKLESLLARENQLTFLNVANNPALRMLDLSDNLLPSIDISSNSNLEEINVGRNALTAIDLSNNGNLQRIDLYGNQIAAIDVSANLLLRDLYIDGNLLMAIDLSNNPEMERLIIGNNDLSDLDLSNNPKILNLEIGGNQFSALQLDQIITHIYDQAVLNAIMDGYMDFQNNPGTNDITGNTTTKIEELISTYNWSFNNN</sequence>
<feature type="signal peptide" evidence="3">
    <location>
        <begin position="1"/>
        <end position="19"/>
    </location>
</feature>
<dbReference type="Proteomes" id="UP000707206">
    <property type="component" value="Unassembled WGS sequence"/>
</dbReference>